<dbReference type="Proteomes" id="UP001141806">
    <property type="component" value="Unassembled WGS sequence"/>
</dbReference>
<dbReference type="EMBL" id="JAMYWD010000005">
    <property type="protein sequence ID" value="KAJ4972139.1"/>
    <property type="molecule type" value="Genomic_DNA"/>
</dbReference>
<accession>A0A9Q0KKG5</accession>
<name>A0A9Q0KKG5_9MAGN</name>
<reference evidence="4" key="1">
    <citation type="journal article" date="2023" name="Plant J.">
        <title>The genome of the king protea, Protea cynaroides.</title>
        <authorList>
            <person name="Chang J."/>
            <person name="Duong T.A."/>
            <person name="Schoeman C."/>
            <person name="Ma X."/>
            <person name="Roodt D."/>
            <person name="Barker N."/>
            <person name="Li Z."/>
            <person name="Van de Peer Y."/>
            <person name="Mizrachi E."/>
        </authorList>
    </citation>
    <scope>NUCLEOTIDE SEQUENCE</scope>
    <source>
        <tissue evidence="4">Young leaves</tissue>
    </source>
</reference>
<organism evidence="4 5">
    <name type="scientific">Protea cynaroides</name>
    <dbReference type="NCBI Taxonomy" id="273540"/>
    <lineage>
        <taxon>Eukaryota</taxon>
        <taxon>Viridiplantae</taxon>
        <taxon>Streptophyta</taxon>
        <taxon>Embryophyta</taxon>
        <taxon>Tracheophyta</taxon>
        <taxon>Spermatophyta</taxon>
        <taxon>Magnoliopsida</taxon>
        <taxon>Proteales</taxon>
        <taxon>Proteaceae</taxon>
        <taxon>Protea</taxon>
    </lineage>
</organism>
<keyword evidence="3" id="KW-0812">Transmembrane</keyword>
<dbReference type="InterPro" id="IPR038595">
    <property type="entry name" value="LOR_sf"/>
</dbReference>
<dbReference type="OrthoDB" id="770293at2759"/>
<dbReference type="Pfam" id="PF04525">
    <property type="entry name" value="LOR"/>
    <property type="match status" value="1"/>
</dbReference>
<dbReference type="InterPro" id="IPR007612">
    <property type="entry name" value="LOR"/>
</dbReference>
<dbReference type="AlphaFoldDB" id="A0A9Q0KKG5"/>
<gene>
    <name evidence="4" type="ORF">NE237_005238</name>
</gene>
<keyword evidence="5" id="KW-1185">Reference proteome</keyword>
<evidence type="ECO:0000313" key="5">
    <source>
        <dbReference type="Proteomes" id="UP001141806"/>
    </source>
</evidence>
<dbReference type="SUPFAM" id="SSF54518">
    <property type="entry name" value="Tubby C-terminal domain-like"/>
    <property type="match status" value="1"/>
</dbReference>
<evidence type="ECO:0000256" key="3">
    <source>
        <dbReference type="SAM" id="Phobius"/>
    </source>
</evidence>
<proteinExistence type="inferred from homology"/>
<feature type="region of interest" description="Disordered" evidence="2">
    <location>
        <begin position="1"/>
        <end position="40"/>
    </location>
</feature>
<feature type="transmembrane region" description="Helical" evidence="3">
    <location>
        <begin position="200"/>
        <end position="220"/>
    </location>
</feature>
<comment type="caution">
    <text evidence="4">The sequence shown here is derived from an EMBL/GenBank/DDBJ whole genome shotgun (WGS) entry which is preliminary data.</text>
</comment>
<evidence type="ECO:0008006" key="6">
    <source>
        <dbReference type="Google" id="ProtNLM"/>
    </source>
</evidence>
<dbReference type="PANTHER" id="PTHR31087">
    <property type="match status" value="1"/>
</dbReference>
<dbReference type="Gene3D" id="2.40.160.200">
    <property type="entry name" value="LURP1-related"/>
    <property type="match status" value="1"/>
</dbReference>
<sequence length="224" mass="25118">MSSGNPLALPEASTSSITLPEASTSSIQPHQTLEDSASASSIGYPPISHVAIDLFIRKKRQDLKRGKLTITDSSDNLVFRVDGKSSKSTPRPRRLLLDDSGNPIFAIFPYDGGWQVFRGESGEWKDLVFRVQRTYSSLLITELEVFLLDENWGDSTSDFKVKGCPFQRSCTIYKRNAIVAETSLLYKLRKIIVGRRRFKLTIFPGFVDHALIVALVVIFFDGRK</sequence>
<dbReference type="InterPro" id="IPR025659">
    <property type="entry name" value="Tubby-like_C"/>
</dbReference>
<evidence type="ECO:0000256" key="1">
    <source>
        <dbReference type="ARBA" id="ARBA00005437"/>
    </source>
</evidence>
<dbReference type="PANTHER" id="PTHR31087:SF85">
    <property type="entry name" value="PROTEIN LURP-ONE-RELATED 7"/>
    <property type="match status" value="1"/>
</dbReference>
<comment type="similarity">
    <text evidence="1">Belongs to the LOR family.</text>
</comment>
<evidence type="ECO:0000313" key="4">
    <source>
        <dbReference type="EMBL" id="KAJ4972139.1"/>
    </source>
</evidence>
<keyword evidence="3" id="KW-0472">Membrane</keyword>
<feature type="compositionally biased region" description="Polar residues" evidence="2">
    <location>
        <begin position="12"/>
        <end position="40"/>
    </location>
</feature>
<evidence type="ECO:0000256" key="2">
    <source>
        <dbReference type="SAM" id="MobiDB-lite"/>
    </source>
</evidence>
<keyword evidence="3" id="KW-1133">Transmembrane helix</keyword>
<protein>
    <recommendedName>
        <fullName evidence="6">Protein LURP-one-related 7</fullName>
    </recommendedName>
</protein>